<feature type="domain" description="C2H2-type" evidence="5">
    <location>
        <begin position="36"/>
        <end position="63"/>
    </location>
</feature>
<dbReference type="GO" id="GO:0042273">
    <property type="term" value="P:ribosomal large subunit biogenesis"/>
    <property type="evidence" value="ECO:0007669"/>
    <property type="project" value="TreeGrafter"/>
</dbReference>
<dbReference type="Pfam" id="PF12756">
    <property type="entry name" value="zf-C2H2_2"/>
    <property type="match status" value="1"/>
</dbReference>
<dbReference type="InterPro" id="IPR036236">
    <property type="entry name" value="Znf_C2H2_sf"/>
</dbReference>
<dbReference type="Gene3D" id="3.30.160.60">
    <property type="entry name" value="Classic Zinc Finger"/>
    <property type="match status" value="2"/>
</dbReference>
<accession>A0A6P7F8I0</accession>
<evidence type="ECO:0000313" key="6">
    <source>
        <dbReference type="RefSeq" id="XP_028129998.1"/>
    </source>
</evidence>
<dbReference type="InterPro" id="IPR040025">
    <property type="entry name" value="Znf622/Rei1/Reh1"/>
</dbReference>
<dbReference type="GO" id="GO:0008270">
    <property type="term" value="F:zinc ion binding"/>
    <property type="evidence" value="ECO:0007669"/>
    <property type="project" value="UniProtKB-KW"/>
</dbReference>
<feature type="domain" description="C2H2-type" evidence="5">
    <location>
        <begin position="8"/>
        <end position="35"/>
    </location>
</feature>
<dbReference type="FunFam" id="3.30.160.60:FF:000065">
    <property type="entry name" value="B-cell CLL/lymphoma 6, member B"/>
    <property type="match status" value="2"/>
</dbReference>
<dbReference type="InParanoid" id="A0A6P7F8I0"/>
<proteinExistence type="predicted"/>
<reference evidence="6" key="1">
    <citation type="submission" date="2025-08" db="UniProtKB">
        <authorList>
            <consortium name="RefSeq"/>
        </authorList>
    </citation>
    <scope>IDENTIFICATION</scope>
    <source>
        <tissue evidence="6">Whole insect</tissue>
    </source>
</reference>
<keyword evidence="1" id="KW-0479">Metal-binding</keyword>
<gene>
    <name evidence="6" type="primary">LOC114326012</name>
</gene>
<evidence type="ECO:0000256" key="4">
    <source>
        <dbReference type="PROSITE-ProRule" id="PRU00042"/>
    </source>
</evidence>
<evidence type="ECO:0000256" key="3">
    <source>
        <dbReference type="ARBA" id="ARBA00022833"/>
    </source>
</evidence>
<evidence type="ECO:0000259" key="5">
    <source>
        <dbReference type="PROSITE" id="PS50157"/>
    </source>
</evidence>
<dbReference type="AlphaFoldDB" id="A0A6P7F8I0"/>
<dbReference type="SMART" id="SM00355">
    <property type="entry name" value="ZnF_C2H2"/>
    <property type="match status" value="3"/>
</dbReference>
<evidence type="ECO:0000256" key="2">
    <source>
        <dbReference type="ARBA" id="ARBA00022771"/>
    </source>
</evidence>
<keyword evidence="3" id="KW-0862">Zinc</keyword>
<dbReference type="InterPro" id="IPR013087">
    <property type="entry name" value="Znf_C2H2_type"/>
</dbReference>
<organism evidence="6">
    <name type="scientific">Diabrotica virgifera virgifera</name>
    <name type="common">western corn rootworm</name>
    <dbReference type="NCBI Taxonomy" id="50390"/>
    <lineage>
        <taxon>Eukaryota</taxon>
        <taxon>Metazoa</taxon>
        <taxon>Ecdysozoa</taxon>
        <taxon>Arthropoda</taxon>
        <taxon>Hexapoda</taxon>
        <taxon>Insecta</taxon>
        <taxon>Pterygota</taxon>
        <taxon>Neoptera</taxon>
        <taxon>Endopterygota</taxon>
        <taxon>Coleoptera</taxon>
        <taxon>Polyphaga</taxon>
        <taxon>Cucujiformia</taxon>
        <taxon>Chrysomeloidea</taxon>
        <taxon>Chrysomelidae</taxon>
        <taxon>Galerucinae</taxon>
        <taxon>Diabroticina</taxon>
        <taxon>Diabroticites</taxon>
        <taxon>Diabrotica</taxon>
    </lineage>
</organism>
<sequence length="161" mass="18698">MHSGEQPYICEVCPMKFSVASSLKIHLKWHAGEKPQKCETCFNQFTTKSQLKIHSRTHTREKPYTCETENIEIIPTNKPTIDVEDEDMETEEVDSDEWDDVSENPIDNNDCLFCSHHSGNFYKNLDHMTIVHSFFIPDIEYCSDLQGLLRYLGDKISEGNY</sequence>
<evidence type="ECO:0000256" key="1">
    <source>
        <dbReference type="ARBA" id="ARBA00022723"/>
    </source>
</evidence>
<keyword evidence="2 4" id="KW-0863">Zinc-finger</keyword>
<dbReference type="GO" id="GO:0030687">
    <property type="term" value="C:preribosome, large subunit precursor"/>
    <property type="evidence" value="ECO:0007669"/>
    <property type="project" value="TreeGrafter"/>
</dbReference>
<protein>
    <submittedName>
        <fullName evidence="6">Zinc finger protein 155-like</fullName>
    </submittedName>
</protein>
<dbReference type="SUPFAM" id="SSF57667">
    <property type="entry name" value="beta-beta-alpha zinc fingers"/>
    <property type="match status" value="2"/>
</dbReference>
<dbReference type="PROSITE" id="PS50157">
    <property type="entry name" value="ZINC_FINGER_C2H2_2"/>
    <property type="match status" value="2"/>
</dbReference>
<dbReference type="InterPro" id="IPR041661">
    <property type="entry name" value="ZN622/Rei1/Reh1_Znf-C2H2"/>
</dbReference>
<name>A0A6P7F8I0_DIAVI</name>
<dbReference type="RefSeq" id="XP_028129998.1">
    <property type="nucleotide sequence ID" value="XM_028274197.1"/>
</dbReference>
<dbReference type="PANTHER" id="PTHR13182:SF8">
    <property type="entry name" value="CYTOPLASMIC 60S SUBUNIT BIOGENESIS FACTOR ZNF622"/>
    <property type="match status" value="1"/>
</dbReference>
<dbReference type="Pfam" id="PF00096">
    <property type="entry name" value="zf-C2H2"/>
    <property type="match status" value="2"/>
</dbReference>
<dbReference type="PANTHER" id="PTHR13182">
    <property type="entry name" value="ZINC FINGER PROTEIN 622"/>
    <property type="match status" value="1"/>
</dbReference>
<dbReference type="PROSITE" id="PS00028">
    <property type="entry name" value="ZINC_FINGER_C2H2_1"/>
    <property type="match status" value="2"/>
</dbReference>